<protein>
    <submittedName>
        <fullName evidence="1">Uncharacterized protein</fullName>
    </submittedName>
</protein>
<organism evidence="1 2">
    <name type="scientific">Mytilus edulis</name>
    <name type="common">Blue mussel</name>
    <dbReference type="NCBI Taxonomy" id="6550"/>
    <lineage>
        <taxon>Eukaryota</taxon>
        <taxon>Metazoa</taxon>
        <taxon>Spiralia</taxon>
        <taxon>Lophotrochozoa</taxon>
        <taxon>Mollusca</taxon>
        <taxon>Bivalvia</taxon>
        <taxon>Autobranchia</taxon>
        <taxon>Pteriomorphia</taxon>
        <taxon>Mytilida</taxon>
        <taxon>Mytiloidea</taxon>
        <taxon>Mytilidae</taxon>
        <taxon>Mytilinae</taxon>
        <taxon>Mytilus</taxon>
    </lineage>
</organism>
<name>A0A8S3RX97_MYTED</name>
<evidence type="ECO:0000313" key="1">
    <source>
        <dbReference type="EMBL" id="CAG2211384.1"/>
    </source>
</evidence>
<dbReference type="Proteomes" id="UP000683360">
    <property type="component" value="Unassembled WGS sequence"/>
</dbReference>
<keyword evidence="2" id="KW-1185">Reference proteome</keyword>
<accession>A0A8S3RX97</accession>
<gene>
    <name evidence="1" type="ORF">MEDL_25425</name>
</gene>
<sequence length="242" mass="27458">MLRKRQIRILTTQLPLNEMTSDDSIDNRLTRLTEEDNGNLYDIIDESTTSKTFEASTIKTKNYNSYLDVTYSENTSTNVKDNVGIICLAHDSTQPQSVQKKKSQRSCLDESVFSGEHGQGVLGCAYSDGYLRPMSIANQNVISKTMEKQGKCLSNKDREAQREYDEHIYDELDYDGIERSAIYDRLYSVKGTSSAINGYMFVRSPTDTEQLGINETMFAEQLGINIQKHSKYTTCSSKRKSI</sequence>
<comment type="caution">
    <text evidence="1">The sequence shown here is derived from an EMBL/GenBank/DDBJ whole genome shotgun (WGS) entry which is preliminary data.</text>
</comment>
<evidence type="ECO:0000313" key="2">
    <source>
        <dbReference type="Proteomes" id="UP000683360"/>
    </source>
</evidence>
<reference evidence="1" key="1">
    <citation type="submission" date="2021-03" db="EMBL/GenBank/DDBJ databases">
        <authorList>
            <person name="Bekaert M."/>
        </authorList>
    </citation>
    <scope>NUCLEOTIDE SEQUENCE</scope>
</reference>
<dbReference type="EMBL" id="CAJPWZ010001260">
    <property type="protein sequence ID" value="CAG2211384.1"/>
    <property type="molecule type" value="Genomic_DNA"/>
</dbReference>
<proteinExistence type="predicted"/>
<dbReference type="AlphaFoldDB" id="A0A8S3RX97"/>